<evidence type="ECO:0000313" key="2">
    <source>
        <dbReference type="Proteomes" id="UP001218188"/>
    </source>
</evidence>
<name>A0AAD6RZW0_9AGAR</name>
<dbReference type="EMBL" id="JARJCM010000340">
    <property type="protein sequence ID" value="KAJ7018448.1"/>
    <property type="molecule type" value="Genomic_DNA"/>
</dbReference>
<evidence type="ECO:0000313" key="1">
    <source>
        <dbReference type="EMBL" id="KAJ7018448.1"/>
    </source>
</evidence>
<dbReference type="AlphaFoldDB" id="A0AAD6RZW0"/>
<gene>
    <name evidence="1" type="ORF">C8F04DRAFT_1198981</name>
</gene>
<keyword evidence="2" id="KW-1185">Reference proteome</keyword>
<protein>
    <submittedName>
        <fullName evidence="1">Uncharacterized protein</fullName>
    </submittedName>
</protein>
<comment type="caution">
    <text evidence="1">The sequence shown here is derived from an EMBL/GenBank/DDBJ whole genome shotgun (WGS) entry which is preliminary data.</text>
</comment>
<sequence length="117" mass="13187">MVELTRIAELNMAQVEQRRQSDSELHAAEGMGIQRQNCVLWLSTVVWIINLPGACEEDCHWGRGQKMNSIPERERKVPAGMEGRIIGAEFALLPPSAYTVSLPLKHVGHIKENRVEE</sequence>
<accession>A0AAD6RZW0</accession>
<reference evidence="1" key="1">
    <citation type="submission" date="2023-03" db="EMBL/GenBank/DDBJ databases">
        <title>Massive genome expansion in bonnet fungi (Mycena s.s.) driven by repeated elements and novel gene families across ecological guilds.</title>
        <authorList>
            <consortium name="Lawrence Berkeley National Laboratory"/>
            <person name="Harder C.B."/>
            <person name="Miyauchi S."/>
            <person name="Viragh M."/>
            <person name="Kuo A."/>
            <person name="Thoen E."/>
            <person name="Andreopoulos B."/>
            <person name="Lu D."/>
            <person name="Skrede I."/>
            <person name="Drula E."/>
            <person name="Henrissat B."/>
            <person name="Morin E."/>
            <person name="Kohler A."/>
            <person name="Barry K."/>
            <person name="LaButti K."/>
            <person name="Morin E."/>
            <person name="Salamov A."/>
            <person name="Lipzen A."/>
            <person name="Mereny Z."/>
            <person name="Hegedus B."/>
            <person name="Baldrian P."/>
            <person name="Stursova M."/>
            <person name="Weitz H."/>
            <person name="Taylor A."/>
            <person name="Grigoriev I.V."/>
            <person name="Nagy L.G."/>
            <person name="Martin F."/>
            <person name="Kauserud H."/>
        </authorList>
    </citation>
    <scope>NUCLEOTIDE SEQUENCE</scope>
    <source>
        <strain evidence="1">CBHHK200</strain>
    </source>
</reference>
<proteinExistence type="predicted"/>
<dbReference type="Proteomes" id="UP001218188">
    <property type="component" value="Unassembled WGS sequence"/>
</dbReference>
<organism evidence="1 2">
    <name type="scientific">Mycena alexandri</name>
    <dbReference type="NCBI Taxonomy" id="1745969"/>
    <lineage>
        <taxon>Eukaryota</taxon>
        <taxon>Fungi</taxon>
        <taxon>Dikarya</taxon>
        <taxon>Basidiomycota</taxon>
        <taxon>Agaricomycotina</taxon>
        <taxon>Agaricomycetes</taxon>
        <taxon>Agaricomycetidae</taxon>
        <taxon>Agaricales</taxon>
        <taxon>Marasmiineae</taxon>
        <taxon>Mycenaceae</taxon>
        <taxon>Mycena</taxon>
    </lineage>
</organism>